<keyword evidence="2" id="KW-1185">Reference proteome</keyword>
<gene>
    <name evidence="1" type="ORF">KUF71_024318</name>
</gene>
<comment type="caution">
    <text evidence="1">The sequence shown here is derived from an EMBL/GenBank/DDBJ whole genome shotgun (WGS) entry which is preliminary data.</text>
</comment>
<evidence type="ECO:0000313" key="1">
    <source>
        <dbReference type="EMBL" id="KAK3915041.1"/>
    </source>
</evidence>
<proteinExistence type="predicted"/>
<dbReference type="EMBL" id="JAHWGI010000397">
    <property type="protein sequence ID" value="KAK3915041.1"/>
    <property type="molecule type" value="Genomic_DNA"/>
</dbReference>
<organism evidence="1 2">
    <name type="scientific">Frankliniella fusca</name>
    <dbReference type="NCBI Taxonomy" id="407009"/>
    <lineage>
        <taxon>Eukaryota</taxon>
        <taxon>Metazoa</taxon>
        <taxon>Ecdysozoa</taxon>
        <taxon>Arthropoda</taxon>
        <taxon>Hexapoda</taxon>
        <taxon>Insecta</taxon>
        <taxon>Pterygota</taxon>
        <taxon>Neoptera</taxon>
        <taxon>Paraneoptera</taxon>
        <taxon>Thysanoptera</taxon>
        <taxon>Terebrantia</taxon>
        <taxon>Thripoidea</taxon>
        <taxon>Thripidae</taxon>
        <taxon>Frankliniella</taxon>
    </lineage>
</organism>
<reference evidence="1" key="1">
    <citation type="submission" date="2021-07" db="EMBL/GenBank/DDBJ databases">
        <authorList>
            <person name="Catto M.A."/>
            <person name="Jacobson A."/>
            <person name="Kennedy G."/>
            <person name="Labadie P."/>
            <person name="Hunt B.G."/>
            <person name="Srinivasan R."/>
        </authorList>
    </citation>
    <scope>NUCLEOTIDE SEQUENCE</scope>
    <source>
        <strain evidence="1">PL_HMW_Pooled</strain>
        <tissue evidence="1">Head</tissue>
    </source>
</reference>
<dbReference type="Proteomes" id="UP001219518">
    <property type="component" value="Unassembled WGS sequence"/>
</dbReference>
<sequence>SLSTGKTEDRLIKPLKEGEAQMRFYVKNEDLYDCIRAEHEVAGHAGRNKVIPLLKKKYANVTQLKKKKKFQEAILLFLSLCGICEAKKKSKKRGIVPVM</sequence>
<name>A0AAE1H549_9NEOP</name>
<dbReference type="AlphaFoldDB" id="A0AAE1H549"/>
<protein>
    <submittedName>
        <fullName evidence="1">KRAB-A domain-containing protein 2</fullName>
    </submittedName>
</protein>
<reference evidence="1" key="2">
    <citation type="journal article" date="2023" name="BMC Genomics">
        <title>Pest status, molecular evolution, and epigenetic factors derived from the genome assembly of Frankliniella fusca, a thysanopteran phytovirus vector.</title>
        <authorList>
            <person name="Catto M.A."/>
            <person name="Labadie P.E."/>
            <person name="Jacobson A.L."/>
            <person name="Kennedy G.G."/>
            <person name="Srinivasan R."/>
            <person name="Hunt B.G."/>
        </authorList>
    </citation>
    <scope>NUCLEOTIDE SEQUENCE</scope>
    <source>
        <tissue evidence="1">Head</tissue>
    </source>
</reference>
<feature type="non-terminal residue" evidence="1">
    <location>
        <position position="1"/>
    </location>
</feature>
<evidence type="ECO:0000313" key="2">
    <source>
        <dbReference type="Proteomes" id="UP001219518"/>
    </source>
</evidence>
<accession>A0AAE1H549</accession>